<dbReference type="Gene3D" id="3.40.50.2300">
    <property type="match status" value="1"/>
</dbReference>
<dbReference type="EMBL" id="FMAF01000010">
    <property type="protein sequence ID" value="SCB37491.1"/>
    <property type="molecule type" value="Genomic_DNA"/>
</dbReference>
<dbReference type="PANTHER" id="PTHR44688">
    <property type="entry name" value="DNA-BINDING TRANSCRIPTIONAL ACTIVATOR DEVR_DOSR"/>
    <property type="match status" value="1"/>
</dbReference>
<dbReference type="OrthoDB" id="9782655at2"/>
<feature type="modified residue" description="4-aspartylphosphate" evidence="6">
    <location>
        <position position="69"/>
    </location>
</feature>
<dbReference type="Proteomes" id="UP000199205">
    <property type="component" value="Unassembled WGS sequence"/>
</dbReference>
<dbReference type="SMART" id="SM00448">
    <property type="entry name" value="REC"/>
    <property type="match status" value="1"/>
</dbReference>
<reference evidence="9 10" key="1">
    <citation type="submission" date="2016-08" db="EMBL/GenBank/DDBJ databases">
        <authorList>
            <person name="Seilhamer J.J."/>
        </authorList>
    </citation>
    <scope>NUCLEOTIDE SEQUENCE [LARGE SCALE GENOMIC DNA]</scope>
    <source>
        <strain evidence="9 10">P1-7</strain>
    </source>
</reference>
<dbReference type="SUPFAM" id="SSF52172">
    <property type="entry name" value="CheY-like"/>
    <property type="match status" value="1"/>
</dbReference>
<dbReference type="Pfam" id="PF00072">
    <property type="entry name" value="Response_reg"/>
    <property type="match status" value="1"/>
</dbReference>
<protein>
    <submittedName>
        <fullName evidence="9">Two component transcriptional regulator, LuxR family</fullName>
    </submittedName>
</protein>
<dbReference type="CDD" id="cd17537">
    <property type="entry name" value="REC_FixJ"/>
    <property type="match status" value="1"/>
</dbReference>
<evidence type="ECO:0000256" key="1">
    <source>
        <dbReference type="ARBA" id="ARBA00022553"/>
    </source>
</evidence>
<dbReference type="PROSITE" id="PS00622">
    <property type="entry name" value="HTH_LUXR_1"/>
    <property type="match status" value="1"/>
</dbReference>
<keyword evidence="2" id="KW-0902">Two-component regulatory system</keyword>
<dbReference type="InterPro" id="IPR036388">
    <property type="entry name" value="WH-like_DNA-bd_sf"/>
</dbReference>
<dbReference type="PROSITE" id="PS50110">
    <property type="entry name" value="RESPONSE_REGULATORY"/>
    <property type="match status" value="1"/>
</dbReference>
<dbReference type="InterPro" id="IPR011006">
    <property type="entry name" value="CheY-like_superfamily"/>
</dbReference>
<dbReference type="GO" id="GO:0000160">
    <property type="term" value="P:phosphorelay signal transduction system"/>
    <property type="evidence" value="ECO:0007669"/>
    <property type="project" value="UniProtKB-KW"/>
</dbReference>
<proteinExistence type="predicted"/>
<keyword evidence="5" id="KW-0804">Transcription</keyword>
<sequence length="220" mass="23475">MTTRPFKSAAVSPTDNSAALVVVVDDDHGMREGLREILQSVGIETLGFASTAELLAEALPDRPGCLVLDVRLPGLSGLDLQTKLNALGNQLPIIFMTGYGDIPMSVRAMKAGAVDFLTKPFRDQEMLDAVAIAIEKDRARRSEISANSEVAALAATLTPREKQVMAAVATGLLNKQIAHELGLSEITVKIHRGNVMRKMKATSIADLIRKVDSLQTASAG</sequence>
<evidence type="ECO:0000256" key="6">
    <source>
        <dbReference type="PROSITE-ProRule" id="PRU00169"/>
    </source>
</evidence>
<dbReference type="PRINTS" id="PR00038">
    <property type="entry name" value="HTHLUXR"/>
</dbReference>
<dbReference type="PROSITE" id="PS50043">
    <property type="entry name" value="HTH_LUXR_2"/>
    <property type="match status" value="1"/>
</dbReference>
<name>A0A1C3WC44_9HYPH</name>
<dbReference type="InterPro" id="IPR016032">
    <property type="entry name" value="Sig_transdc_resp-reg_C-effctor"/>
</dbReference>
<feature type="domain" description="HTH luxR-type" evidence="7">
    <location>
        <begin position="150"/>
        <end position="215"/>
    </location>
</feature>
<evidence type="ECO:0000256" key="2">
    <source>
        <dbReference type="ARBA" id="ARBA00023012"/>
    </source>
</evidence>
<dbReference type="PANTHER" id="PTHR44688:SF16">
    <property type="entry name" value="DNA-BINDING TRANSCRIPTIONAL ACTIVATOR DEVR_DOSR"/>
    <property type="match status" value="1"/>
</dbReference>
<organism evidence="9 10">
    <name type="scientific">Rhizobium lusitanum</name>
    <dbReference type="NCBI Taxonomy" id="293958"/>
    <lineage>
        <taxon>Bacteria</taxon>
        <taxon>Pseudomonadati</taxon>
        <taxon>Pseudomonadota</taxon>
        <taxon>Alphaproteobacteria</taxon>
        <taxon>Hyphomicrobiales</taxon>
        <taxon>Rhizobiaceae</taxon>
        <taxon>Rhizobium/Agrobacterium group</taxon>
        <taxon>Rhizobium</taxon>
    </lineage>
</organism>
<keyword evidence="1 6" id="KW-0597">Phosphoprotein</keyword>
<evidence type="ECO:0000259" key="8">
    <source>
        <dbReference type="PROSITE" id="PS50110"/>
    </source>
</evidence>
<dbReference type="GO" id="GO:0003677">
    <property type="term" value="F:DNA binding"/>
    <property type="evidence" value="ECO:0007669"/>
    <property type="project" value="UniProtKB-KW"/>
</dbReference>
<evidence type="ECO:0000256" key="5">
    <source>
        <dbReference type="ARBA" id="ARBA00023163"/>
    </source>
</evidence>
<dbReference type="Gene3D" id="1.10.10.10">
    <property type="entry name" value="Winged helix-like DNA-binding domain superfamily/Winged helix DNA-binding domain"/>
    <property type="match status" value="1"/>
</dbReference>
<dbReference type="CDD" id="cd06170">
    <property type="entry name" value="LuxR_C_like"/>
    <property type="match status" value="1"/>
</dbReference>
<dbReference type="Pfam" id="PF00196">
    <property type="entry name" value="GerE"/>
    <property type="match status" value="1"/>
</dbReference>
<dbReference type="SMART" id="SM00421">
    <property type="entry name" value="HTH_LUXR"/>
    <property type="match status" value="1"/>
</dbReference>
<dbReference type="FunFam" id="3.40.50.2300:FF:000018">
    <property type="entry name" value="DNA-binding transcriptional regulator NtrC"/>
    <property type="match status" value="1"/>
</dbReference>
<dbReference type="RefSeq" id="WP_037201210.1">
    <property type="nucleotide sequence ID" value="NZ_FMAF01000010.1"/>
</dbReference>
<evidence type="ECO:0000256" key="3">
    <source>
        <dbReference type="ARBA" id="ARBA00023015"/>
    </source>
</evidence>
<dbReference type="GO" id="GO:0006355">
    <property type="term" value="P:regulation of DNA-templated transcription"/>
    <property type="evidence" value="ECO:0007669"/>
    <property type="project" value="InterPro"/>
</dbReference>
<evidence type="ECO:0000256" key="4">
    <source>
        <dbReference type="ARBA" id="ARBA00023125"/>
    </source>
</evidence>
<dbReference type="InterPro" id="IPR000792">
    <property type="entry name" value="Tscrpt_reg_LuxR_C"/>
</dbReference>
<feature type="domain" description="Response regulatory" evidence="8">
    <location>
        <begin position="20"/>
        <end position="134"/>
    </location>
</feature>
<evidence type="ECO:0000313" key="10">
    <source>
        <dbReference type="Proteomes" id="UP000199205"/>
    </source>
</evidence>
<keyword evidence="3" id="KW-0805">Transcription regulation</keyword>
<dbReference type="SUPFAM" id="SSF46894">
    <property type="entry name" value="C-terminal effector domain of the bipartite response regulators"/>
    <property type="match status" value="1"/>
</dbReference>
<dbReference type="InterPro" id="IPR001789">
    <property type="entry name" value="Sig_transdc_resp-reg_receiver"/>
</dbReference>
<evidence type="ECO:0000313" key="9">
    <source>
        <dbReference type="EMBL" id="SCB37491.1"/>
    </source>
</evidence>
<dbReference type="AlphaFoldDB" id="A0A1C3WC44"/>
<keyword evidence="4" id="KW-0238">DNA-binding</keyword>
<accession>A0A1C3WC44</accession>
<gene>
    <name evidence="9" type="ORF">GA0061101_11021</name>
</gene>
<evidence type="ECO:0000259" key="7">
    <source>
        <dbReference type="PROSITE" id="PS50043"/>
    </source>
</evidence>